<dbReference type="AlphaFoldDB" id="A0A4P7XMH6"/>
<dbReference type="GO" id="GO:0016887">
    <property type="term" value="F:ATP hydrolysis activity"/>
    <property type="evidence" value="ECO:0007669"/>
    <property type="project" value="InterPro"/>
</dbReference>
<accession>A0A4P7XMH6</accession>
<name>A0A4P7XMH6_9ALTE</name>
<keyword evidence="2 4" id="KW-0067">ATP-binding</keyword>
<dbReference type="GO" id="GO:0005524">
    <property type="term" value="F:ATP binding"/>
    <property type="evidence" value="ECO:0007669"/>
    <property type="project" value="UniProtKB-KW"/>
</dbReference>
<dbReference type="InterPro" id="IPR027417">
    <property type="entry name" value="P-loop_NTPase"/>
</dbReference>
<dbReference type="SUPFAM" id="SSF52540">
    <property type="entry name" value="P-loop containing nucleoside triphosphate hydrolases"/>
    <property type="match status" value="1"/>
</dbReference>
<dbReference type="PROSITE" id="PS50893">
    <property type="entry name" value="ABC_TRANSPORTER_2"/>
    <property type="match status" value="1"/>
</dbReference>
<dbReference type="SMART" id="SM00382">
    <property type="entry name" value="AAA"/>
    <property type="match status" value="1"/>
</dbReference>
<dbReference type="EMBL" id="CP031093">
    <property type="protein sequence ID" value="QCF27884.1"/>
    <property type="molecule type" value="Genomic_DNA"/>
</dbReference>
<dbReference type="Gene3D" id="3.40.50.300">
    <property type="entry name" value="P-loop containing nucleotide triphosphate hydrolases"/>
    <property type="match status" value="1"/>
</dbReference>
<evidence type="ECO:0000259" key="3">
    <source>
        <dbReference type="PROSITE" id="PS50893"/>
    </source>
</evidence>
<dbReference type="GO" id="GO:0005886">
    <property type="term" value="C:plasma membrane"/>
    <property type="evidence" value="ECO:0007669"/>
    <property type="project" value="TreeGrafter"/>
</dbReference>
<evidence type="ECO:0000256" key="2">
    <source>
        <dbReference type="ARBA" id="ARBA00022840"/>
    </source>
</evidence>
<evidence type="ECO:0000256" key="1">
    <source>
        <dbReference type="ARBA" id="ARBA00022741"/>
    </source>
</evidence>
<dbReference type="InterPro" id="IPR003593">
    <property type="entry name" value="AAA+_ATPase"/>
</dbReference>
<feature type="domain" description="ABC transporter" evidence="3">
    <location>
        <begin position="1"/>
        <end position="204"/>
    </location>
</feature>
<evidence type="ECO:0000313" key="4">
    <source>
        <dbReference type="EMBL" id="QCF27884.1"/>
    </source>
</evidence>
<gene>
    <name evidence="4" type="ORF">soil367_09230</name>
</gene>
<keyword evidence="1" id="KW-0547">Nucleotide-binding</keyword>
<protein>
    <submittedName>
        <fullName evidence="4">ATP-binding cassette domain-containing protein</fullName>
    </submittedName>
</protein>
<dbReference type="PANTHER" id="PTHR24220:SF659">
    <property type="entry name" value="TRANSPORTER, PUTATIVE-RELATED"/>
    <property type="match status" value="1"/>
</dbReference>
<sequence length="204" mass="21845">MDLTVTQGESVAIVGPSGTGKTTLLNILNGLLQPDAGKLEVFGRDTATLGANGWARWRRNHIATVFQDANLIPTLSLGRNVAFRSALAGCPDVEGERAIMDALGIGRLMDRYPDEVSGGERQRGAIAAAFAMKPRLLLADEPTGSLDEASSQRVAELLFGGIRERQLTAVIATHNLEFARQCDRVLQLSGGRLRPVSDRDAPPT</sequence>
<proteinExistence type="predicted"/>
<dbReference type="PANTHER" id="PTHR24220">
    <property type="entry name" value="IMPORT ATP-BINDING PROTEIN"/>
    <property type="match status" value="1"/>
</dbReference>
<dbReference type="OrthoDB" id="9801477at2"/>
<keyword evidence="5" id="KW-1185">Reference proteome</keyword>
<dbReference type="InterPro" id="IPR015854">
    <property type="entry name" value="ABC_transpr_LolD-like"/>
</dbReference>
<dbReference type="Proteomes" id="UP000298049">
    <property type="component" value="Chromosome"/>
</dbReference>
<dbReference type="KEGG" id="hmi:soil367_09230"/>
<dbReference type="GO" id="GO:0022857">
    <property type="term" value="F:transmembrane transporter activity"/>
    <property type="evidence" value="ECO:0007669"/>
    <property type="project" value="TreeGrafter"/>
</dbReference>
<reference evidence="4 5" key="1">
    <citation type="submission" date="2018-07" db="EMBL/GenBank/DDBJ databases">
        <title>Marsedoiliclastica nanhaica gen. nov. sp. nov., a novel marine hydrocarbonoclastic bacterium isolated from an in-situ enriched hydrocarbon-degrading consortium in deep-sea sediment.</title>
        <authorList>
            <person name="Dong C."/>
            <person name="Ma T."/>
            <person name="Liu R."/>
            <person name="Shao Z."/>
        </authorList>
    </citation>
    <scope>NUCLEOTIDE SEQUENCE [LARGE SCALE GENOMIC DNA]</scope>
    <source>
        <strain evidence="5">soil36-7</strain>
    </source>
</reference>
<dbReference type="Pfam" id="PF00005">
    <property type="entry name" value="ABC_tran"/>
    <property type="match status" value="1"/>
</dbReference>
<organism evidence="4 5">
    <name type="scientific">Hydrocarboniclastica marina</name>
    <dbReference type="NCBI Taxonomy" id="2259620"/>
    <lineage>
        <taxon>Bacteria</taxon>
        <taxon>Pseudomonadati</taxon>
        <taxon>Pseudomonadota</taxon>
        <taxon>Gammaproteobacteria</taxon>
        <taxon>Alteromonadales</taxon>
        <taxon>Alteromonadaceae</taxon>
        <taxon>Hydrocarboniclastica</taxon>
    </lineage>
</organism>
<dbReference type="InterPro" id="IPR003439">
    <property type="entry name" value="ABC_transporter-like_ATP-bd"/>
</dbReference>
<evidence type="ECO:0000313" key="5">
    <source>
        <dbReference type="Proteomes" id="UP000298049"/>
    </source>
</evidence>